<gene>
    <name evidence="11" type="ORF">DC082_03425</name>
</gene>
<keyword evidence="4" id="KW-0963">Cytoplasm</keyword>
<dbReference type="InterPro" id="IPR029460">
    <property type="entry name" value="DNAPol_HHH"/>
</dbReference>
<evidence type="ECO:0000259" key="10">
    <source>
        <dbReference type="SMART" id="SM00481"/>
    </source>
</evidence>
<dbReference type="InterPro" id="IPR011708">
    <property type="entry name" value="DNA_pol3_alpha_NTPase_dom"/>
</dbReference>
<evidence type="ECO:0000256" key="8">
    <source>
        <dbReference type="ARBA" id="ARBA00022932"/>
    </source>
</evidence>
<dbReference type="Proteomes" id="UP000244948">
    <property type="component" value="Unassembled WGS sequence"/>
</dbReference>
<evidence type="ECO:0000256" key="2">
    <source>
        <dbReference type="ARBA" id="ARBA00012417"/>
    </source>
</evidence>
<dbReference type="NCBIfam" id="TIGR00594">
    <property type="entry name" value="polc"/>
    <property type="match status" value="1"/>
</dbReference>
<dbReference type="InterPro" id="IPR016195">
    <property type="entry name" value="Pol/histidinol_Pase-like"/>
</dbReference>
<dbReference type="Pfam" id="PF14579">
    <property type="entry name" value="HHH_6"/>
    <property type="match status" value="1"/>
</dbReference>
<dbReference type="PANTHER" id="PTHR32294">
    <property type="entry name" value="DNA POLYMERASE III SUBUNIT ALPHA"/>
    <property type="match status" value="1"/>
</dbReference>
<dbReference type="Pfam" id="PF02811">
    <property type="entry name" value="PHP"/>
    <property type="match status" value="1"/>
</dbReference>
<dbReference type="InterPro" id="IPR040982">
    <property type="entry name" value="DNA_pol3_finger"/>
</dbReference>
<dbReference type="InterPro" id="IPR004013">
    <property type="entry name" value="PHP_dom"/>
</dbReference>
<dbReference type="Gene3D" id="1.10.150.870">
    <property type="match status" value="1"/>
</dbReference>
<evidence type="ECO:0000256" key="7">
    <source>
        <dbReference type="ARBA" id="ARBA00022705"/>
    </source>
</evidence>
<dbReference type="SUPFAM" id="SSF89550">
    <property type="entry name" value="PHP domain-like"/>
    <property type="match status" value="1"/>
</dbReference>
<comment type="caution">
    <text evidence="11">The sequence shown here is derived from an EMBL/GenBank/DDBJ whole genome shotgun (WGS) entry which is preliminary data.</text>
</comment>
<name>A0A2U2AN45_9GAMM</name>
<evidence type="ECO:0000313" key="12">
    <source>
        <dbReference type="Proteomes" id="UP000244948"/>
    </source>
</evidence>
<dbReference type="FunFam" id="1.10.10.1600:FF:000001">
    <property type="entry name" value="DNA polymerase III subunit alpha"/>
    <property type="match status" value="1"/>
</dbReference>
<dbReference type="SMART" id="SM00481">
    <property type="entry name" value="POLIIIAc"/>
    <property type="match status" value="1"/>
</dbReference>
<comment type="catalytic activity">
    <reaction evidence="9">
        <text>DNA(n) + a 2'-deoxyribonucleoside 5'-triphosphate = DNA(n+1) + diphosphate</text>
        <dbReference type="Rhea" id="RHEA:22508"/>
        <dbReference type="Rhea" id="RHEA-COMP:17339"/>
        <dbReference type="Rhea" id="RHEA-COMP:17340"/>
        <dbReference type="ChEBI" id="CHEBI:33019"/>
        <dbReference type="ChEBI" id="CHEBI:61560"/>
        <dbReference type="ChEBI" id="CHEBI:173112"/>
        <dbReference type="EC" id="2.7.7.7"/>
    </reaction>
</comment>
<dbReference type="EC" id="2.7.7.7" evidence="2"/>
<keyword evidence="12" id="KW-1185">Reference proteome</keyword>
<dbReference type="EMBL" id="QEWR01000002">
    <property type="protein sequence ID" value="PWD84595.1"/>
    <property type="molecule type" value="Genomic_DNA"/>
</dbReference>
<evidence type="ECO:0000256" key="5">
    <source>
        <dbReference type="ARBA" id="ARBA00022679"/>
    </source>
</evidence>
<organism evidence="11 12">
    <name type="scientific">Ignatzschineria indica</name>
    <dbReference type="NCBI Taxonomy" id="472583"/>
    <lineage>
        <taxon>Bacteria</taxon>
        <taxon>Pseudomonadati</taxon>
        <taxon>Pseudomonadota</taxon>
        <taxon>Gammaproteobacteria</taxon>
        <taxon>Cardiobacteriales</taxon>
        <taxon>Ignatzschineriaceae</taxon>
        <taxon>Ignatzschineria</taxon>
    </lineage>
</organism>
<evidence type="ECO:0000313" key="11">
    <source>
        <dbReference type="EMBL" id="PWD84595.1"/>
    </source>
</evidence>
<keyword evidence="6" id="KW-0548">Nucleotidyltransferase</keyword>
<dbReference type="AlphaFoldDB" id="A0A2U2AN45"/>
<dbReference type="RefSeq" id="WP_109235759.1">
    <property type="nucleotide sequence ID" value="NZ_BMXZ01000001.1"/>
</dbReference>
<reference evidence="11 12" key="1">
    <citation type="journal article" date="2018" name="Genome Announc.">
        <title>Ignatzschineria cameli sp. nov., isolated from necrotic foot tissue of dromedaries (Camelus dromedarius) and associated maggots (Wohlfahrtia species) in Dubai.</title>
        <authorList>
            <person name="Tsang C.C."/>
            <person name="Tang J.Y."/>
            <person name="Fong J.Y."/>
            <person name="Kinne J."/>
            <person name="Lee H.H."/>
            <person name="Joseph M."/>
            <person name="Jose S."/>
            <person name="Schuster R.K."/>
            <person name="Tang Y."/>
            <person name="Sivakumar S."/>
            <person name="Chen J.H."/>
            <person name="Teng J.L."/>
            <person name="Lau S.K."/>
            <person name="Wernery U."/>
            <person name="Woo P.C."/>
        </authorList>
    </citation>
    <scope>NUCLEOTIDE SEQUENCE [LARGE SCALE GENOMIC DNA]</scope>
    <source>
        <strain evidence="11 12">KCTC 22643</strain>
    </source>
</reference>
<keyword evidence="7" id="KW-0235">DNA replication</keyword>
<evidence type="ECO:0000256" key="6">
    <source>
        <dbReference type="ARBA" id="ARBA00022695"/>
    </source>
</evidence>
<dbReference type="GO" id="GO:0005737">
    <property type="term" value="C:cytoplasm"/>
    <property type="evidence" value="ECO:0007669"/>
    <property type="project" value="UniProtKB-SubCell"/>
</dbReference>
<comment type="subcellular location">
    <subcellularLocation>
        <location evidence="1">Cytoplasm</location>
    </subcellularLocation>
</comment>
<evidence type="ECO:0000256" key="1">
    <source>
        <dbReference type="ARBA" id="ARBA00004496"/>
    </source>
</evidence>
<protein>
    <recommendedName>
        <fullName evidence="3">DNA polymerase III subunit alpha</fullName>
        <ecNumber evidence="2">2.7.7.7</ecNumber>
    </recommendedName>
</protein>
<accession>A0A2U2AN45</accession>
<dbReference type="InterPro" id="IPR003141">
    <property type="entry name" value="Pol/His_phosphatase_N"/>
</dbReference>
<dbReference type="Gene3D" id="3.20.20.140">
    <property type="entry name" value="Metal-dependent hydrolases"/>
    <property type="match status" value="1"/>
</dbReference>
<dbReference type="Pfam" id="PF17657">
    <property type="entry name" value="DNA_pol3_finger"/>
    <property type="match status" value="1"/>
</dbReference>
<dbReference type="GO" id="GO:0008408">
    <property type="term" value="F:3'-5' exonuclease activity"/>
    <property type="evidence" value="ECO:0007669"/>
    <property type="project" value="InterPro"/>
</dbReference>
<dbReference type="GO" id="GO:0003887">
    <property type="term" value="F:DNA-directed DNA polymerase activity"/>
    <property type="evidence" value="ECO:0007669"/>
    <property type="project" value="UniProtKB-KW"/>
</dbReference>
<dbReference type="CDD" id="cd04485">
    <property type="entry name" value="DnaE_OBF"/>
    <property type="match status" value="1"/>
</dbReference>
<keyword evidence="8" id="KW-0239">DNA-directed DNA polymerase</keyword>
<evidence type="ECO:0000256" key="3">
    <source>
        <dbReference type="ARBA" id="ARBA00019114"/>
    </source>
</evidence>
<evidence type="ECO:0000256" key="9">
    <source>
        <dbReference type="ARBA" id="ARBA00049244"/>
    </source>
</evidence>
<dbReference type="NCBIfam" id="NF004226">
    <property type="entry name" value="PRK05673.1"/>
    <property type="match status" value="1"/>
</dbReference>
<dbReference type="InterPro" id="IPR041931">
    <property type="entry name" value="DNA_pol3_alpha_thumb_dom"/>
</dbReference>
<proteinExistence type="predicted"/>
<dbReference type="Pfam" id="PF07733">
    <property type="entry name" value="DNA_pol3_alpha"/>
    <property type="match status" value="1"/>
</dbReference>
<dbReference type="InterPro" id="IPR004805">
    <property type="entry name" value="DnaE2/DnaE/PolC"/>
</dbReference>
<sequence length="1163" mass="132436">MTFTHFNLHTEFSMVDGLIRIKPLFAKLKEMGIRAAALTDLGNEFAAIKFYETALKSGIKPIFGADCLVIDEENSVGRITLIAQDYQGYLNLAELLSYGYRYHQVRGVPYITHEKLEEYQAGLIVIMAKESHFGQKLLNQGEAAAEKFLQSTYASFLEDRLYIGIKRLDQQDDERFIQEVTPFAERLNLPLIAINDVRFMREDEYEAHEVRVAIQSGYSMLDPNRPRNYSPKQYLRSIEEMEALFSDYPDAIENSIELVKRCNVTLTLHKPQLPAFPIPDGMTIEEYFKAESYRGLEERIGKQSEANQHYWERLDIELNVINNMGFPGYFLIVADFIQWAKDHQIPVGPGRGSGAGSLVAWALKITDLDPLPYDLLFERFLNPERVSMPDFDIDFCMEGRDRVIEYVANRYGREAVSQIATHGTMAAKAVIRDVGRALGHPYGFVDRIAKLIPMDLGITLEKAMMQEPELHDLYHQDEEVKILIDFAKQLEGLAKSVGRHAGGVVIAPTKLTDFSPLYCEEGSTALVTQYDKDDIEAAGLVKFDFLGLRTLTIIDWAIKNIEYNRGETIDLHNLPLDDKPTFDLLKACQTTSVFQLESRGMKDLLRRLQPDNFEDIVALVALFRPGPLESGMVEDFINRKHGREEVIYPFPELEPVLKPTYGVIVYQEQVMQISQIIGNYSLGGADLLRRAMGKKLPEEMEKQRALFMQGAETLGFDSEKAGRLFDLMEKFAGYGFNKSHSAAYALLSYQTAYLKEHYPPEFMAAVLSADLDHTDKIIIIIEEVLAMKIPLIRPSINHSYHQFTVNKEGAIIYGLGALKGYGKAAALQLIEEREENGPYRDLFDFCRRVDLSKTSKRAIDILIRAGALDCLNPEIDSIAERAAYRAELLATMEEAIRLADQNRKNENSGQGDIFGLFSDEPSDEPQYQLHKAMPLTEKELLHAEKSVLGFFFSGHPIDQYRAEIKEVANTTLSALQAMPEPQYHSRNEDNVIVAGLVTAFYTRISKAGNKMFFVVLDDGHARAEFRLFEEPIETLNEAGEEITPDSILFIRGSHSWDSFNNCMTLRVSELRTLRQVRETHGHFILIENRRPLSLATVQEIFQKLMPYRHDEKGLQLIFKYHNPRSAGVLQMQQEKVIADDELLVSLKQHYHDEIDLSVGYRKH</sequence>
<dbReference type="Gene3D" id="1.10.10.1600">
    <property type="entry name" value="Bacterial DNA polymerase III alpha subunit, thumb domain"/>
    <property type="match status" value="1"/>
</dbReference>
<feature type="domain" description="Polymerase/histidinol phosphatase N-terminal" evidence="10">
    <location>
        <begin position="4"/>
        <end position="71"/>
    </location>
</feature>
<dbReference type="PANTHER" id="PTHR32294:SF0">
    <property type="entry name" value="DNA POLYMERASE III SUBUNIT ALPHA"/>
    <property type="match status" value="1"/>
</dbReference>
<evidence type="ECO:0000256" key="4">
    <source>
        <dbReference type="ARBA" id="ARBA00022490"/>
    </source>
</evidence>
<keyword evidence="5" id="KW-0808">Transferase</keyword>
<dbReference type="GO" id="GO:0006260">
    <property type="term" value="P:DNA replication"/>
    <property type="evidence" value="ECO:0007669"/>
    <property type="project" value="UniProtKB-KW"/>
</dbReference>